<dbReference type="AlphaFoldDB" id="W2TU18"/>
<dbReference type="EMBL" id="KI657924">
    <property type="protein sequence ID" value="ETN84552.1"/>
    <property type="molecule type" value="Genomic_DNA"/>
</dbReference>
<keyword evidence="2" id="KW-1185">Reference proteome</keyword>
<accession>W2TU18</accession>
<reference evidence="2" key="1">
    <citation type="journal article" date="2014" name="Nat. Genet.">
        <title>Genome of the human hookworm Necator americanus.</title>
        <authorList>
            <person name="Tang Y.T."/>
            <person name="Gao X."/>
            <person name="Rosa B.A."/>
            <person name="Abubucker S."/>
            <person name="Hallsworth-Pepin K."/>
            <person name="Martin J."/>
            <person name="Tyagi R."/>
            <person name="Heizer E."/>
            <person name="Zhang X."/>
            <person name="Bhonagiri-Palsikar V."/>
            <person name="Minx P."/>
            <person name="Warren W.C."/>
            <person name="Wang Q."/>
            <person name="Zhan B."/>
            <person name="Hotez P.J."/>
            <person name="Sternberg P.W."/>
            <person name="Dougall A."/>
            <person name="Gaze S.T."/>
            <person name="Mulvenna J."/>
            <person name="Sotillo J."/>
            <person name="Ranganathan S."/>
            <person name="Rabelo E.M."/>
            <person name="Wilson R.K."/>
            <person name="Felgner P.L."/>
            <person name="Bethony J."/>
            <person name="Hawdon J.M."/>
            <person name="Gasser R.B."/>
            <person name="Loukas A."/>
            <person name="Mitreva M."/>
        </authorList>
    </citation>
    <scope>NUCLEOTIDE SEQUENCE [LARGE SCALE GENOMIC DNA]</scope>
</reference>
<protein>
    <submittedName>
        <fullName evidence="1">Uncharacterized protein</fullName>
    </submittedName>
</protein>
<gene>
    <name evidence="1" type="ORF">NECAME_17107</name>
</gene>
<proteinExistence type="predicted"/>
<dbReference type="Proteomes" id="UP000053676">
    <property type="component" value="Unassembled WGS sequence"/>
</dbReference>
<evidence type="ECO:0000313" key="1">
    <source>
        <dbReference type="EMBL" id="ETN84552.1"/>
    </source>
</evidence>
<name>W2TU18_NECAM</name>
<sequence>MVQPRKEGVLLNLYSSQLNLIDGINKENEKCCCETSWIVDASFPSRTPPRTMPHTTAKTASNLFTQWTCGYVHLFDE</sequence>
<evidence type="ECO:0000313" key="2">
    <source>
        <dbReference type="Proteomes" id="UP000053676"/>
    </source>
</evidence>
<organism evidence="1 2">
    <name type="scientific">Necator americanus</name>
    <name type="common">Human hookworm</name>
    <dbReference type="NCBI Taxonomy" id="51031"/>
    <lineage>
        <taxon>Eukaryota</taxon>
        <taxon>Metazoa</taxon>
        <taxon>Ecdysozoa</taxon>
        <taxon>Nematoda</taxon>
        <taxon>Chromadorea</taxon>
        <taxon>Rhabditida</taxon>
        <taxon>Rhabditina</taxon>
        <taxon>Rhabditomorpha</taxon>
        <taxon>Strongyloidea</taxon>
        <taxon>Ancylostomatidae</taxon>
        <taxon>Bunostominae</taxon>
        <taxon>Necator</taxon>
    </lineage>
</organism>
<dbReference type="KEGG" id="nai:NECAME_17107"/>